<dbReference type="GO" id="GO:0003677">
    <property type="term" value="F:DNA binding"/>
    <property type="evidence" value="ECO:0007669"/>
    <property type="project" value="InterPro"/>
</dbReference>
<dbReference type="EMBL" id="CP032330">
    <property type="protein sequence ID" value="QCO02380.1"/>
    <property type="molecule type" value="Genomic_DNA"/>
</dbReference>
<feature type="transmembrane region" description="Helical" evidence="2">
    <location>
        <begin position="87"/>
        <end position="105"/>
    </location>
</feature>
<feature type="transmembrane region" description="Helical" evidence="2">
    <location>
        <begin position="21"/>
        <end position="41"/>
    </location>
</feature>
<evidence type="ECO:0000313" key="5">
    <source>
        <dbReference type="Proteomes" id="UP000298596"/>
    </source>
</evidence>
<feature type="domain" description="HTH LytTR-type" evidence="3">
    <location>
        <begin position="188"/>
        <end position="278"/>
    </location>
</feature>
<organism evidence="4 5">
    <name type="scientific">Azospirillum brasilense</name>
    <dbReference type="NCBI Taxonomy" id="192"/>
    <lineage>
        <taxon>Bacteria</taxon>
        <taxon>Pseudomonadati</taxon>
        <taxon>Pseudomonadota</taxon>
        <taxon>Alphaproteobacteria</taxon>
        <taxon>Rhodospirillales</taxon>
        <taxon>Azospirillaceae</taxon>
        <taxon>Azospirillum</taxon>
    </lineage>
</organism>
<feature type="compositionally biased region" description="Pro residues" evidence="1">
    <location>
        <begin position="157"/>
        <end position="171"/>
    </location>
</feature>
<name>A0A4D8Q4F4_AZOBR</name>
<dbReference type="Pfam" id="PF04397">
    <property type="entry name" value="LytTR"/>
    <property type="match status" value="1"/>
</dbReference>
<feature type="transmembrane region" description="Helical" evidence="2">
    <location>
        <begin position="125"/>
        <end position="143"/>
    </location>
</feature>
<proteinExistence type="predicted"/>
<dbReference type="GO" id="GO:0000156">
    <property type="term" value="F:phosphorelay response regulator activity"/>
    <property type="evidence" value="ECO:0007669"/>
    <property type="project" value="InterPro"/>
</dbReference>
<dbReference type="PANTHER" id="PTHR37299">
    <property type="entry name" value="TRANSCRIPTIONAL REGULATOR-RELATED"/>
    <property type="match status" value="1"/>
</dbReference>
<keyword evidence="2" id="KW-0812">Transmembrane</keyword>
<reference evidence="4 5" key="1">
    <citation type="submission" date="2018-09" db="EMBL/GenBank/DDBJ databases">
        <title>Whole genome based analysis of evolution and adaptive divergence in Indian and Brazilian strains of Azospirillum brasilense.</title>
        <authorList>
            <person name="Singh C."/>
            <person name="Tripathi A.K."/>
        </authorList>
    </citation>
    <scope>NUCLEOTIDE SEQUENCE [LARGE SCALE GENOMIC DNA]</scope>
    <source>
        <strain evidence="4 5">MTCC4036</strain>
    </source>
</reference>
<dbReference type="PANTHER" id="PTHR37299:SF1">
    <property type="entry name" value="STAGE 0 SPORULATION PROTEIN A HOMOLOG"/>
    <property type="match status" value="1"/>
</dbReference>
<evidence type="ECO:0000313" key="4">
    <source>
        <dbReference type="EMBL" id="QCO02380.1"/>
    </source>
</evidence>
<evidence type="ECO:0000256" key="1">
    <source>
        <dbReference type="SAM" id="MobiDB-lite"/>
    </source>
</evidence>
<dbReference type="PROSITE" id="PS50930">
    <property type="entry name" value="HTH_LYTTR"/>
    <property type="match status" value="1"/>
</dbReference>
<accession>A0A4D8Q4F4</accession>
<sequence>MREATVPAAGQPRTPYRRRLLGRRLPVLLAAALVLTLLGPFGTFADLTLAQRLAYWCGLIGLGGLAFELLTLAAGHRLRERARAWRAMLAGVVLAVAALMTLTVALLERTLRGMDFLRPLGLAELFVYVVLVTLLVSAIPVWLELRDRGLLAGPTSPSSPPAPDDAPAPPAERPEPAFLARLPARLGRDLLALEMEDHYVRAHTAEGSDLILMRLRDAIAELAGLQGMQVHRSHWVAAAAVAGVERKPDGKLVLILRNGRRVPVSRSYAAAVREAGWTEKTGP</sequence>
<dbReference type="InterPro" id="IPR046947">
    <property type="entry name" value="LytR-like"/>
</dbReference>
<dbReference type="Proteomes" id="UP000298596">
    <property type="component" value="Chromosome"/>
</dbReference>
<dbReference type="InterPro" id="IPR007492">
    <property type="entry name" value="LytTR_DNA-bd_dom"/>
</dbReference>
<protein>
    <submittedName>
        <fullName evidence="4">LytTR family transcriptional regulator</fullName>
    </submittedName>
</protein>
<dbReference type="SMART" id="SM00850">
    <property type="entry name" value="LytTR"/>
    <property type="match status" value="1"/>
</dbReference>
<gene>
    <name evidence="4" type="ORF">D3867_10345</name>
</gene>
<dbReference type="AlphaFoldDB" id="A0A4D8Q4F4"/>
<dbReference type="Gene3D" id="2.40.50.1020">
    <property type="entry name" value="LytTr DNA-binding domain"/>
    <property type="match status" value="1"/>
</dbReference>
<feature type="region of interest" description="Disordered" evidence="1">
    <location>
        <begin position="153"/>
        <end position="174"/>
    </location>
</feature>
<feature type="transmembrane region" description="Helical" evidence="2">
    <location>
        <begin position="53"/>
        <end position="75"/>
    </location>
</feature>
<keyword evidence="2" id="KW-1133">Transmembrane helix</keyword>
<keyword evidence="2" id="KW-0472">Membrane</keyword>
<evidence type="ECO:0000256" key="2">
    <source>
        <dbReference type="SAM" id="Phobius"/>
    </source>
</evidence>
<evidence type="ECO:0000259" key="3">
    <source>
        <dbReference type="PROSITE" id="PS50930"/>
    </source>
</evidence>